<dbReference type="InterPro" id="IPR021109">
    <property type="entry name" value="Peptidase_aspartic_dom_sf"/>
</dbReference>
<dbReference type="Proteomes" id="UP001295794">
    <property type="component" value="Unassembled WGS sequence"/>
</dbReference>
<dbReference type="Gene3D" id="2.40.70.10">
    <property type="entry name" value="Acid Proteases"/>
    <property type="match status" value="1"/>
</dbReference>
<evidence type="ECO:0000256" key="1">
    <source>
        <dbReference type="SAM" id="MobiDB-lite"/>
    </source>
</evidence>
<dbReference type="SUPFAM" id="SSF56672">
    <property type="entry name" value="DNA/RNA polymerases"/>
    <property type="match status" value="1"/>
</dbReference>
<comment type="caution">
    <text evidence="2">The sequence shown here is derived from an EMBL/GenBank/DDBJ whole genome shotgun (WGS) entry which is preliminary data.</text>
</comment>
<dbReference type="InterPro" id="IPR043502">
    <property type="entry name" value="DNA/RNA_pol_sf"/>
</dbReference>
<evidence type="ECO:0000313" key="3">
    <source>
        <dbReference type="EMBL" id="CAK5282768.1"/>
    </source>
</evidence>
<sequence length="559" mass="61648">MYAADEPENPHPLFKHEVSLKGPKGKRVRGIALFDGAAGAGVLDSTWFAARKHRLGKILAPRKRLRMANGAVIPSSAHWEGPIDVGGVVIRAEFEVIDSGGAWNILLGKPLLRALRAVQDFRNNTVLVADELQEQLLHNTVGGKRPVPKVSRGGWREPRREASVGDVLSATSPPRRVQTNASIIQDKTDVVASNRTRQRIGDDGDANDRIQDGEKDRRGGKEPTASRVNTTGDVLSAISPARRVLLDVLPRWWVTNYPTYGDTKGRRRNEHAKEDQRNVHVSEAHVAFKGVESCAITPARRVQMTPASETNTDVFAMETHTDRGSLFTRLTEPFKAERVQRIVALVELGPDISAEERETVRALVAEYADIFALAVSEVKVVPGRKYLPRIPDGHDFGTKTVNQQPMSLPQLAFLTKQVDELVAAGILRRIDAKDVRCVSPITMAPKDQPEGICMAELLHQLNNQCVAAGLPGLRDIPARPDQSHATQPKKPVRWRVCHNFAEINRVCKVVPFPQGDIRDKQRRLAGHRYVSTFDFASFLPLTSLDLAAKIVGTPSTSDA</sequence>
<organism evidence="2 4">
    <name type="scientific">Mycena citricolor</name>
    <dbReference type="NCBI Taxonomy" id="2018698"/>
    <lineage>
        <taxon>Eukaryota</taxon>
        <taxon>Fungi</taxon>
        <taxon>Dikarya</taxon>
        <taxon>Basidiomycota</taxon>
        <taxon>Agaricomycotina</taxon>
        <taxon>Agaricomycetes</taxon>
        <taxon>Agaricomycetidae</taxon>
        <taxon>Agaricales</taxon>
        <taxon>Marasmiineae</taxon>
        <taxon>Mycenaceae</taxon>
        <taxon>Mycena</taxon>
    </lineage>
</organism>
<name>A0AAD2HV73_9AGAR</name>
<reference evidence="2" key="1">
    <citation type="submission" date="2023-11" db="EMBL/GenBank/DDBJ databases">
        <authorList>
            <person name="De Vega J J."/>
            <person name="De Vega J J."/>
        </authorList>
    </citation>
    <scope>NUCLEOTIDE SEQUENCE</scope>
</reference>
<accession>A0AAD2HV73</accession>
<feature type="compositionally biased region" description="Basic and acidic residues" evidence="1">
    <location>
        <begin position="154"/>
        <end position="163"/>
    </location>
</feature>
<evidence type="ECO:0000313" key="4">
    <source>
        <dbReference type="Proteomes" id="UP001295794"/>
    </source>
</evidence>
<gene>
    <name evidence="2" type="ORF">MYCIT1_LOCUS34769</name>
    <name evidence="3" type="ORF">MYCIT1_LOCUS34797</name>
</gene>
<keyword evidence="4" id="KW-1185">Reference proteome</keyword>
<feature type="compositionally biased region" description="Basic and acidic residues" evidence="1">
    <location>
        <begin position="199"/>
        <end position="221"/>
    </location>
</feature>
<feature type="region of interest" description="Disordered" evidence="1">
    <location>
        <begin position="140"/>
        <end position="230"/>
    </location>
</feature>
<dbReference type="Gene3D" id="3.10.10.10">
    <property type="entry name" value="HIV Type 1 Reverse Transcriptase, subunit A, domain 1"/>
    <property type="match status" value="1"/>
</dbReference>
<dbReference type="EMBL" id="CAVNYO010000461">
    <property type="protein sequence ID" value="CAK5282756.1"/>
    <property type="molecule type" value="Genomic_DNA"/>
</dbReference>
<feature type="compositionally biased region" description="Polar residues" evidence="1">
    <location>
        <begin position="169"/>
        <end position="195"/>
    </location>
</feature>
<protein>
    <submittedName>
        <fullName evidence="2">Uncharacterized protein</fullName>
    </submittedName>
</protein>
<evidence type="ECO:0000313" key="2">
    <source>
        <dbReference type="EMBL" id="CAK5282756.1"/>
    </source>
</evidence>
<dbReference type="AlphaFoldDB" id="A0AAD2HV73"/>
<dbReference type="EMBL" id="CAVNYO010000462">
    <property type="protein sequence ID" value="CAK5282768.1"/>
    <property type="molecule type" value="Genomic_DNA"/>
</dbReference>
<proteinExistence type="predicted"/>